<name>A0A7R9FX69_TIMSH</name>
<evidence type="ECO:0000256" key="2">
    <source>
        <dbReference type="ARBA" id="ARBA00022475"/>
    </source>
</evidence>
<dbReference type="InterPro" id="IPR005225">
    <property type="entry name" value="Small_GTP-bd"/>
</dbReference>
<dbReference type="SUPFAM" id="SSF51161">
    <property type="entry name" value="Trimeric LpxA-like enzymes"/>
    <property type="match status" value="1"/>
</dbReference>
<evidence type="ECO:0000256" key="7">
    <source>
        <dbReference type="ARBA" id="ARBA00038061"/>
    </source>
</evidence>
<dbReference type="SMART" id="SM00175">
    <property type="entry name" value="RAB"/>
    <property type="match status" value="1"/>
</dbReference>
<keyword evidence="5" id="KW-0472">Membrane</keyword>
<dbReference type="SMART" id="SM00173">
    <property type="entry name" value="RAS"/>
    <property type="match status" value="1"/>
</dbReference>
<dbReference type="PANTHER" id="PTHR46149:SF7">
    <property type="entry name" value="GTP-BINDING PROTEIN DI-RAS2"/>
    <property type="match status" value="1"/>
</dbReference>
<dbReference type="Pfam" id="PF00071">
    <property type="entry name" value="Ras"/>
    <property type="match status" value="1"/>
</dbReference>
<dbReference type="EMBL" id="OC000595">
    <property type="protein sequence ID" value="CAD7257788.1"/>
    <property type="molecule type" value="Genomic_DNA"/>
</dbReference>
<dbReference type="InterPro" id="IPR011004">
    <property type="entry name" value="Trimer_LpxA-like_sf"/>
</dbReference>
<evidence type="ECO:0000256" key="4">
    <source>
        <dbReference type="ARBA" id="ARBA00023134"/>
    </source>
</evidence>
<dbReference type="PRINTS" id="PR00449">
    <property type="entry name" value="RASTRNSFRMNG"/>
</dbReference>
<dbReference type="Gene3D" id="3.40.50.300">
    <property type="entry name" value="P-loop containing nucleotide triphosphate hydrolases"/>
    <property type="match status" value="1"/>
</dbReference>
<dbReference type="AlphaFoldDB" id="A0A7R9FX69"/>
<comment type="similarity">
    <text evidence="7">Belongs to the small GTPase superfamily. RasD family.</text>
</comment>
<evidence type="ECO:0000256" key="6">
    <source>
        <dbReference type="ARBA" id="ARBA00023288"/>
    </source>
</evidence>
<keyword evidence="4" id="KW-0547">Nucleotide-binding</keyword>
<dbReference type="GO" id="GO:0005886">
    <property type="term" value="C:plasma membrane"/>
    <property type="evidence" value="ECO:0007669"/>
    <property type="project" value="UniProtKB-SubCell"/>
</dbReference>
<evidence type="ECO:0000313" key="9">
    <source>
        <dbReference type="EMBL" id="CAD7257788.1"/>
    </source>
</evidence>
<dbReference type="InterPro" id="IPR027417">
    <property type="entry name" value="P-loop_NTPase"/>
</dbReference>
<dbReference type="GO" id="GO:0003924">
    <property type="term" value="F:GTPase activity"/>
    <property type="evidence" value="ECO:0007669"/>
    <property type="project" value="InterPro"/>
</dbReference>
<keyword evidence="3" id="KW-0488">Methylation</keyword>
<evidence type="ECO:0000256" key="5">
    <source>
        <dbReference type="ARBA" id="ARBA00023136"/>
    </source>
</evidence>
<organism evidence="9">
    <name type="scientific">Timema shepardi</name>
    <name type="common">Walking stick</name>
    <dbReference type="NCBI Taxonomy" id="629360"/>
    <lineage>
        <taxon>Eukaryota</taxon>
        <taxon>Metazoa</taxon>
        <taxon>Ecdysozoa</taxon>
        <taxon>Arthropoda</taxon>
        <taxon>Hexapoda</taxon>
        <taxon>Insecta</taxon>
        <taxon>Pterygota</taxon>
        <taxon>Neoptera</taxon>
        <taxon>Polyneoptera</taxon>
        <taxon>Phasmatodea</taxon>
        <taxon>Timematodea</taxon>
        <taxon>Timematoidea</taxon>
        <taxon>Timematidae</taxon>
        <taxon>Timema</taxon>
    </lineage>
</organism>
<dbReference type="InterPro" id="IPR052236">
    <property type="entry name" value="Small_GTPase_RasD"/>
</dbReference>
<evidence type="ECO:0000256" key="3">
    <source>
        <dbReference type="ARBA" id="ARBA00022481"/>
    </source>
</evidence>
<protein>
    <submittedName>
        <fullName evidence="9">Uncharacterized protein</fullName>
    </submittedName>
</protein>
<proteinExistence type="inferred from homology"/>
<dbReference type="InterPro" id="IPR001806">
    <property type="entry name" value="Small_GTPase"/>
</dbReference>
<evidence type="ECO:0000256" key="1">
    <source>
        <dbReference type="ARBA" id="ARBA00004193"/>
    </source>
</evidence>
<keyword evidence="6" id="KW-0449">Lipoprotein</keyword>
<evidence type="ECO:0000256" key="8">
    <source>
        <dbReference type="SAM" id="MobiDB-lite"/>
    </source>
</evidence>
<dbReference type="SUPFAM" id="SSF52540">
    <property type="entry name" value="P-loop containing nucleoside triphosphate hydrolases"/>
    <property type="match status" value="1"/>
</dbReference>
<dbReference type="PROSITE" id="PS51421">
    <property type="entry name" value="RAS"/>
    <property type="match status" value="1"/>
</dbReference>
<dbReference type="GO" id="GO:0005525">
    <property type="term" value="F:GTP binding"/>
    <property type="evidence" value="ECO:0007669"/>
    <property type="project" value="UniProtKB-KW"/>
</dbReference>
<reference evidence="9" key="1">
    <citation type="submission" date="2020-11" db="EMBL/GenBank/DDBJ databases">
        <authorList>
            <person name="Tran Van P."/>
        </authorList>
    </citation>
    <scope>NUCLEOTIDE SEQUENCE</scope>
</reference>
<sequence>MPGAGGRVRLPSLGTDASSGGGHSGVSQKEQHRVVVMGAARVGKSSIISQFLYDKFNPRYRETIEELHRGEYELQDGASLTLDILDTSGAFQFPAMRALSISTADAFILVYAVDDVETWEEVRRLRDQCHLARSVTWPGVSLGPGCHLARGVTWPGVSHGPECHLARGVPWPGVSLGPGCPMARSVTWPGVSLGPGCPMARSVPWPGVSHGPECHLDRGVTWPGVSHDPECPMARGVPWPGVSLGPGCHLARAVELNTTSALANYATEAAVELNTTSGIANYATEAGDLTKTNPDYHVAC</sequence>
<dbReference type="PANTHER" id="PTHR46149">
    <property type="entry name" value="MIP08469P"/>
    <property type="match status" value="1"/>
</dbReference>
<dbReference type="NCBIfam" id="TIGR00231">
    <property type="entry name" value="small_GTP"/>
    <property type="match status" value="1"/>
</dbReference>
<feature type="region of interest" description="Disordered" evidence="8">
    <location>
        <begin position="1"/>
        <end position="29"/>
    </location>
</feature>
<gene>
    <name evidence="9" type="ORF">TSIB3V08_LOCUS2045</name>
</gene>
<keyword evidence="2" id="KW-1003">Cell membrane</keyword>
<accession>A0A7R9FX69</accession>
<dbReference type="PROSITE" id="PS51419">
    <property type="entry name" value="RAB"/>
    <property type="match status" value="1"/>
</dbReference>
<comment type="subcellular location">
    <subcellularLocation>
        <location evidence="1">Cell membrane</location>
        <topology evidence="1">Lipid-anchor</topology>
    </subcellularLocation>
</comment>
<keyword evidence="4" id="KW-0342">GTP-binding</keyword>